<dbReference type="RefSeq" id="WP_108852227.1">
    <property type="nucleotide sequence ID" value="NZ_OMOQ01000001.1"/>
</dbReference>
<evidence type="ECO:0008006" key="3">
    <source>
        <dbReference type="Google" id="ProtNLM"/>
    </source>
</evidence>
<evidence type="ECO:0000313" key="2">
    <source>
        <dbReference type="Proteomes" id="UP000244924"/>
    </source>
</evidence>
<protein>
    <recommendedName>
        <fullName evidence="3">TIGR02453 family protein</fullName>
    </recommendedName>
</protein>
<dbReference type="PIRSF" id="PIRSF028451">
    <property type="entry name" value="UCP028451"/>
    <property type="match status" value="1"/>
</dbReference>
<dbReference type="EMBL" id="OMOQ01000001">
    <property type="protein sequence ID" value="SPH17826.1"/>
    <property type="molecule type" value="Genomic_DNA"/>
</dbReference>
<proteinExistence type="predicted"/>
<dbReference type="PANTHER" id="PTHR36452">
    <property type="entry name" value="CHROMOSOME 12, WHOLE GENOME SHOTGUN SEQUENCE"/>
    <property type="match status" value="1"/>
</dbReference>
<reference evidence="1 2" key="1">
    <citation type="submission" date="2018-03" db="EMBL/GenBank/DDBJ databases">
        <authorList>
            <person name="Keele B.F."/>
        </authorList>
    </citation>
    <scope>NUCLEOTIDE SEQUENCE [LARGE SCALE GENOMIC DNA]</scope>
    <source>
        <strain evidence="1 2">CECT 8626</strain>
    </source>
</reference>
<organism evidence="1 2">
    <name type="scientific">Albidovulum aquaemixtae</name>
    <dbReference type="NCBI Taxonomy" id="1542388"/>
    <lineage>
        <taxon>Bacteria</taxon>
        <taxon>Pseudomonadati</taxon>
        <taxon>Pseudomonadota</taxon>
        <taxon>Alphaproteobacteria</taxon>
        <taxon>Rhodobacterales</taxon>
        <taxon>Paracoccaceae</taxon>
        <taxon>Albidovulum</taxon>
    </lineage>
</organism>
<evidence type="ECO:0000313" key="1">
    <source>
        <dbReference type="EMBL" id="SPH17826.1"/>
    </source>
</evidence>
<dbReference type="OrthoDB" id="9794241at2"/>
<gene>
    <name evidence="1" type="ORF">DEA8626_01353</name>
</gene>
<dbReference type="AlphaFoldDB" id="A0A2R8B5E1"/>
<name>A0A2R8B5E1_9RHOB</name>
<accession>A0A2R8B5E1</accession>
<keyword evidence="2" id="KW-1185">Reference proteome</keyword>
<sequence length="226" mass="25769">MHDFAGFSEETFRFLDELKDNNRRSWFEANRDRYEAHWKAPALAFIEAIAPGMAALEPAMKAEPKINGSLRRINRDVRFSADKSPYEPWLHMIFSPGEHLNKSAGVHVVLTPDGVGYGAGRWAFDGPVLERYRKRLNNSKDRSALIAALEEAARVGCHLDEPHLKRLPKGYDSAPDWDYLLRYKGIVARTMEGRIMPDWIGTEKAVDEVLDRTRALMPLVGWLHAL</sequence>
<dbReference type="Pfam" id="PF09365">
    <property type="entry name" value="DUF2461"/>
    <property type="match status" value="1"/>
</dbReference>
<dbReference type="InterPro" id="IPR012808">
    <property type="entry name" value="CHP02453"/>
</dbReference>
<dbReference type="PANTHER" id="PTHR36452:SF1">
    <property type="entry name" value="DUF2461 DOMAIN-CONTAINING PROTEIN"/>
    <property type="match status" value="1"/>
</dbReference>
<dbReference type="InterPro" id="IPR015996">
    <property type="entry name" value="UCP028451"/>
</dbReference>
<dbReference type="NCBIfam" id="TIGR02453">
    <property type="entry name" value="TIGR02453 family protein"/>
    <property type="match status" value="1"/>
</dbReference>
<dbReference type="Proteomes" id="UP000244924">
    <property type="component" value="Unassembled WGS sequence"/>
</dbReference>